<name>A0A834I3Q7_RHYFE</name>
<protein>
    <submittedName>
        <fullName evidence="1">Uncharacterized protein</fullName>
    </submittedName>
</protein>
<dbReference type="AlphaFoldDB" id="A0A834I3Q7"/>
<dbReference type="EMBL" id="JAACXV010013876">
    <property type="protein sequence ID" value="KAF7271957.1"/>
    <property type="molecule type" value="Genomic_DNA"/>
</dbReference>
<accession>A0A834I3Q7</accession>
<evidence type="ECO:0000313" key="1">
    <source>
        <dbReference type="EMBL" id="KAF7271957.1"/>
    </source>
</evidence>
<proteinExistence type="predicted"/>
<gene>
    <name evidence="1" type="ORF">GWI33_015217</name>
</gene>
<sequence>MRKVLNGHHSPAVQHNAAEHEWITRTDTWYAPDPTGSLMSDNKYDLQRVLKSDQCDYRPPEVADESQTNELFVLERSNKSFVPPYFIPERK</sequence>
<dbReference type="Proteomes" id="UP000625711">
    <property type="component" value="Unassembled WGS sequence"/>
</dbReference>
<reference evidence="1" key="1">
    <citation type="submission" date="2020-08" db="EMBL/GenBank/DDBJ databases">
        <title>Genome sequencing and assembly of the red palm weevil Rhynchophorus ferrugineus.</title>
        <authorList>
            <person name="Dias G.B."/>
            <person name="Bergman C.M."/>
            <person name="Manee M."/>
        </authorList>
    </citation>
    <scope>NUCLEOTIDE SEQUENCE</scope>
    <source>
        <strain evidence="1">AA-2017</strain>
        <tissue evidence="1">Whole larva</tissue>
    </source>
</reference>
<comment type="caution">
    <text evidence="1">The sequence shown here is derived from an EMBL/GenBank/DDBJ whole genome shotgun (WGS) entry which is preliminary data.</text>
</comment>
<evidence type="ECO:0000313" key="2">
    <source>
        <dbReference type="Proteomes" id="UP000625711"/>
    </source>
</evidence>
<keyword evidence="2" id="KW-1185">Reference proteome</keyword>
<organism evidence="1 2">
    <name type="scientific">Rhynchophorus ferrugineus</name>
    <name type="common">Red palm weevil</name>
    <name type="synonym">Curculio ferrugineus</name>
    <dbReference type="NCBI Taxonomy" id="354439"/>
    <lineage>
        <taxon>Eukaryota</taxon>
        <taxon>Metazoa</taxon>
        <taxon>Ecdysozoa</taxon>
        <taxon>Arthropoda</taxon>
        <taxon>Hexapoda</taxon>
        <taxon>Insecta</taxon>
        <taxon>Pterygota</taxon>
        <taxon>Neoptera</taxon>
        <taxon>Endopterygota</taxon>
        <taxon>Coleoptera</taxon>
        <taxon>Polyphaga</taxon>
        <taxon>Cucujiformia</taxon>
        <taxon>Curculionidae</taxon>
        <taxon>Dryophthorinae</taxon>
        <taxon>Rhynchophorus</taxon>
    </lineage>
</organism>